<keyword evidence="11" id="KW-1185">Reference proteome</keyword>
<name>A0A2A2KED7_9BILA</name>
<comment type="subcellular location">
    <subcellularLocation>
        <location evidence="1">Cytoplasm</location>
    </subcellularLocation>
</comment>
<dbReference type="GO" id="GO:0043161">
    <property type="term" value="P:proteasome-mediated ubiquitin-dependent protein catabolic process"/>
    <property type="evidence" value="ECO:0007669"/>
    <property type="project" value="TreeGrafter"/>
</dbReference>
<dbReference type="InterPro" id="IPR013535">
    <property type="entry name" value="PUL_dom"/>
</dbReference>
<feature type="repeat" description="WD" evidence="6">
    <location>
        <begin position="23"/>
        <end position="53"/>
    </location>
</feature>
<keyword evidence="3" id="KW-0963">Cytoplasm</keyword>
<dbReference type="SUPFAM" id="SSF48371">
    <property type="entry name" value="ARM repeat"/>
    <property type="match status" value="1"/>
</dbReference>
<dbReference type="PROSITE" id="PS51396">
    <property type="entry name" value="PUL"/>
    <property type="match status" value="1"/>
</dbReference>
<dbReference type="PROSITE" id="PS51394">
    <property type="entry name" value="PFU"/>
    <property type="match status" value="1"/>
</dbReference>
<dbReference type="Gene3D" id="3.10.20.870">
    <property type="entry name" value="PFU (PLAA family ubiquitin binding), C-terminal domain"/>
    <property type="match status" value="2"/>
</dbReference>
<dbReference type="Proteomes" id="UP000218231">
    <property type="component" value="Unassembled WGS sequence"/>
</dbReference>
<dbReference type="InterPro" id="IPR015155">
    <property type="entry name" value="PFU"/>
</dbReference>
<dbReference type="GO" id="GO:0043130">
    <property type="term" value="F:ubiquitin binding"/>
    <property type="evidence" value="ECO:0007669"/>
    <property type="project" value="TreeGrafter"/>
</dbReference>
<dbReference type="SMART" id="SM00320">
    <property type="entry name" value="WD40"/>
    <property type="match status" value="6"/>
</dbReference>
<dbReference type="InterPro" id="IPR015943">
    <property type="entry name" value="WD40/YVTN_repeat-like_dom_sf"/>
</dbReference>
<evidence type="ECO:0000256" key="2">
    <source>
        <dbReference type="ARBA" id="ARBA00008495"/>
    </source>
</evidence>
<keyword evidence="5" id="KW-0677">Repeat</keyword>
<reference evidence="10 11" key="1">
    <citation type="journal article" date="2017" name="Curr. Biol.">
        <title>Genome architecture and evolution of a unichromosomal asexual nematode.</title>
        <authorList>
            <person name="Fradin H."/>
            <person name="Zegar C."/>
            <person name="Gutwein M."/>
            <person name="Lucas J."/>
            <person name="Kovtun M."/>
            <person name="Corcoran D."/>
            <person name="Baugh L.R."/>
            <person name="Kiontke K."/>
            <person name="Gunsalus K."/>
            <person name="Fitch D.H."/>
            <person name="Piano F."/>
        </authorList>
    </citation>
    <scope>NUCLEOTIDE SEQUENCE [LARGE SCALE GENOMIC DNA]</scope>
    <source>
        <strain evidence="10">PF1309</strain>
    </source>
</reference>
<evidence type="ECO:0000256" key="5">
    <source>
        <dbReference type="ARBA" id="ARBA00022737"/>
    </source>
</evidence>
<evidence type="ECO:0000259" key="8">
    <source>
        <dbReference type="PROSITE" id="PS51394"/>
    </source>
</evidence>
<dbReference type="Pfam" id="PF08324">
    <property type="entry name" value="PUL"/>
    <property type="match status" value="1"/>
</dbReference>
<protein>
    <recommendedName>
        <fullName evidence="12">PUL domain-containing protein</fullName>
    </recommendedName>
</protein>
<dbReference type="PANTHER" id="PTHR19849">
    <property type="entry name" value="PHOSPHOLIPASE A-2-ACTIVATING PROTEIN"/>
    <property type="match status" value="1"/>
</dbReference>
<dbReference type="PROSITE" id="PS50294">
    <property type="entry name" value="WD_REPEATS_REGION"/>
    <property type="match status" value="2"/>
</dbReference>
<evidence type="ECO:0000256" key="6">
    <source>
        <dbReference type="PROSITE-ProRule" id="PRU00221"/>
    </source>
</evidence>
<dbReference type="InterPro" id="IPR001680">
    <property type="entry name" value="WD40_rpt"/>
</dbReference>
<evidence type="ECO:0000256" key="1">
    <source>
        <dbReference type="ARBA" id="ARBA00004496"/>
    </source>
</evidence>
<evidence type="ECO:0000256" key="3">
    <source>
        <dbReference type="ARBA" id="ARBA00022490"/>
    </source>
</evidence>
<dbReference type="GO" id="GO:0010992">
    <property type="term" value="P:ubiquitin recycling"/>
    <property type="evidence" value="ECO:0007669"/>
    <property type="project" value="TreeGrafter"/>
</dbReference>
<feature type="repeat" description="WD" evidence="6">
    <location>
        <begin position="111"/>
        <end position="152"/>
    </location>
</feature>
<dbReference type="PROSITE" id="PS50082">
    <property type="entry name" value="WD_REPEATS_2"/>
    <property type="match status" value="4"/>
</dbReference>
<feature type="repeat" description="WD" evidence="6">
    <location>
        <begin position="156"/>
        <end position="189"/>
    </location>
</feature>
<dbReference type="Pfam" id="PF09070">
    <property type="entry name" value="PFU"/>
    <property type="match status" value="2"/>
</dbReference>
<dbReference type="AlphaFoldDB" id="A0A2A2KED7"/>
<gene>
    <name evidence="10" type="ORF">WR25_00037</name>
</gene>
<feature type="repeat" description="WD" evidence="6">
    <location>
        <begin position="197"/>
        <end position="237"/>
    </location>
</feature>
<dbReference type="Pfam" id="PF00400">
    <property type="entry name" value="WD40"/>
    <property type="match status" value="5"/>
</dbReference>
<dbReference type="OrthoDB" id="10265988at2759"/>
<dbReference type="SUPFAM" id="SSF50978">
    <property type="entry name" value="WD40 repeat-like"/>
    <property type="match status" value="1"/>
</dbReference>
<evidence type="ECO:0000256" key="7">
    <source>
        <dbReference type="SAM" id="MobiDB-lite"/>
    </source>
</evidence>
<dbReference type="Gene3D" id="2.130.10.10">
    <property type="entry name" value="YVTN repeat-like/Quinoprotein amine dehydrogenase"/>
    <property type="match status" value="1"/>
</dbReference>
<dbReference type="STRING" id="2018661.A0A2A2KED7"/>
<feature type="region of interest" description="Disordered" evidence="7">
    <location>
        <begin position="525"/>
        <end position="551"/>
    </location>
</feature>
<dbReference type="InterPro" id="IPR038122">
    <property type="entry name" value="PFU_sf"/>
</dbReference>
<accession>A0A2A2KED7</accession>
<sequence length="852" mass="94010">MSEDVEMTEEPKDEGKFVLSTVVEAHKGDIRAMVTSPDGLIISGSRDEPIKLWGKRAGEFDVRTQFMQDRSANIIAIALYETNDKWYLFAGRRDGVIYVYSKGSTAPAFQWSRHSASISCLYADNKSGVLLSGSWDNSAVVWPLHNEDPASLSLQLVGHSLSVWTVSTVPDKTDFYLTGSADKLIKLWQKEVNVRTYTGHTDVVRVLVPLSSTRFLSAANDTTIRLWNIDSEAAIAKFHSVSDHYIYTMSMKGNHIVTSGEGGLIEVWKLQDGVKEKTLKNAQQIAIPSPSVWSVAFMSDDEFAAAASDGHLYVYTTNKAKAAKPDILAAYDAAIANQQRTMVEQAQQESKTKIVRIKVSLDDGPPTHVLEYEKGTDPTITAEKFIQDYDLPASYLDEIVDYMCNCIPEAKAARDKKMLSNVLPMQKVKVGDREYDYAFQILVAEDGRKLVVAFNAGDDPDYVAQKFVEQHNLPIGYLAKVGSMIRSQTQKATQQNFADPFTGGGKHVPMDESAGFQAGYDDPFTGGGRYVPGQSGSSGGEGFGDPYTSGGGYKPGSAAHAKLVPNASQPADKKKPRSEYVPLREFFMFGVEQLSQKAIAKLRELNEKQEAFQLNPEQMEGLERLMMGPTDLSVPLELLTSALDIGMQWSLEDVVPILDLFRIALLHRELNEYYCNVKTRGLETLDKLTTLLISEPPDPLRILICRVAANACAHPWGREMLTAKMSEIVPLTANQFKSPKAAIQLASASALANWSLLLLQKSDVVQELGPREDIVRAIVAATEDILSFSDYSQPALLRLLQAIVTLMWDNSAVIRLAKQRNIGSIVGRMKDAVVEESAKNVARDIVEMTHAV</sequence>
<feature type="domain" description="PUL" evidence="9">
    <location>
        <begin position="579"/>
        <end position="848"/>
    </location>
</feature>
<dbReference type="InterPro" id="IPR011989">
    <property type="entry name" value="ARM-like"/>
</dbReference>
<evidence type="ECO:0000313" key="10">
    <source>
        <dbReference type="EMBL" id="PAV72213.1"/>
    </source>
</evidence>
<evidence type="ECO:0000313" key="11">
    <source>
        <dbReference type="Proteomes" id="UP000218231"/>
    </source>
</evidence>
<comment type="similarity">
    <text evidence="2">Belongs to the WD repeat PLAP family.</text>
</comment>
<dbReference type="PANTHER" id="PTHR19849:SF0">
    <property type="entry name" value="PHOSPHOLIPASE A-2-ACTIVATING PROTEIN"/>
    <property type="match status" value="1"/>
</dbReference>
<dbReference type="InterPro" id="IPR036322">
    <property type="entry name" value="WD40_repeat_dom_sf"/>
</dbReference>
<dbReference type="InterPro" id="IPR016024">
    <property type="entry name" value="ARM-type_fold"/>
</dbReference>
<evidence type="ECO:0008006" key="12">
    <source>
        <dbReference type="Google" id="ProtNLM"/>
    </source>
</evidence>
<proteinExistence type="inferred from homology"/>
<dbReference type="GO" id="GO:0005737">
    <property type="term" value="C:cytoplasm"/>
    <property type="evidence" value="ECO:0007669"/>
    <property type="project" value="UniProtKB-SubCell"/>
</dbReference>
<organism evidence="10 11">
    <name type="scientific">Diploscapter pachys</name>
    <dbReference type="NCBI Taxonomy" id="2018661"/>
    <lineage>
        <taxon>Eukaryota</taxon>
        <taxon>Metazoa</taxon>
        <taxon>Ecdysozoa</taxon>
        <taxon>Nematoda</taxon>
        <taxon>Chromadorea</taxon>
        <taxon>Rhabditida</taxon>
        <taxon>Rhabditina</taxon>
        <taxon>Rhabditomorpha</taxon>
        <taxon>Rhabditoidea</taxon>
        <taxon>Rhabditidae</taxon>
        <taxon>Diploscapter</taxon>
    </lineage>
</organism>
<comment type="caution">
    <text evidence="10">The sequence shown here is derived from an EMBL/GenBank/DDBJ whole genome shotgun (WGS) entry which is preliminary data.</text>
</comment>
<feature type="domain" description="PFU" evidence="8">
    <location>
        <begin position="388"/>
        <end position="499"/>
    </location>
</feature>
<dbReference type="GO" id="GO:0005634">
    <property type="term" value="C:nucleus"/>
    <property type="evidence" value="ECO:0007669"/>
    <property type="project" value="TreeGrafter"/>
</dbReference>
<evidence type="ECO:0000259" key="9">
    <source>
        <dbReference type="PROSITE" id="PS51396"/>
    </source>
</evidence>
<evidence type="ECO:0000256" key="4">
    <source>
        <dbReference type="ARBA" id="ARBA00022574"/>
    </source>
</evidence>
<dbReference type="EMBL" id="LIAE01008837">
    <property type="protein sequence ID" value="PAV72213.1"/>
    <property type="molecule type" value="Genomic_DNA"/>
</dbReference>
<dbReference type="Gene3D" id="1.25.10.10">
    <property type="entry name" value="Leucine-rich Repeat Variant"/>
    <property type="match status" value="1"/>
</dbReference>
<keyword evidence="4 6" id="KW-0853">WD repeat</keyword>
<dbReference type="CDD" id="cd00200">
    <property type="entry name" value="WD40"/>
    <property type="match status" value="1"/>
</dbReference>